<feature type="non-terminal residue" evidence="2">
    <location>
        <position position="1"/>
    </location>
</feature>
<feature type="compositionally biased region" description="Basic residues" evidence="1">
    <location>
        <begin position="103"/>
        <end position="112"/>
    </location>
</feature>
<keyword evidence="3" id="KW-1185">Reference proteome</keyword>
<feature type="region of interest" description="Disordered" evidence="1">
    <location>
        <begin position="89"/>
        <end position="115"/>
    </location>
</feature>
<proteinExistence type="predicted"/>
<feature type="region of interest" description="Disordered" evidence="1">
    <location>
        <begin position="41"/>
        <end position="67"/>
    </location>
</feature>
<gene>
    <name evidence="2" type="ORF">HPULCUR_002645</name>
</gene>
<name>A0ABP9XR45_9FUNG</name>
<evidence type="ECO:0000313" key="3">
    <source>
        <dbReference type="Proteomes" id="UP001476247"/>
    </source>
</evidence>
<dbReference type="Proteomes" id="UP001476247">
    <property type="component" value="Unassembled WGS sequence"/>
</dbReference>
<comment type="caution">
    <text evidence="2">The sequence shown here is derived from an EMBL/GenBank/DDBJ whole genome shotgun (WGS) entry which is preliminary data.</text>
</comment>
<dbReference type="EMBL" id="BAABUJ010000007">
    <property type="protein sequence ID" value="GAA5797265.1"/>
    <property type="molecule type" value="Genomic_DNA"/>
</dbReference>
<protein>
    <submittedName>
        <fullName evidence="2">Uncharacterized protein</fullName>
    </submittedName>
</protein>
<accession>A0ABP9XR45</accession>
<evidence type="ECO:0000256" key="1">
    <source>
        <dbReference type="SAM" id="MobiDB-lite"/>
    </source>
</evidence>
<sequence length="265" mass="30231">GKTMYLVERDGTGLNAWETEDMIESLDVLTNYQHKVQTESGYSINENSEGQPQVSEHSRPSRASKTRAVIALKQSDYVEDEYVSDDNKINRKSVRTNSGTKKPANKKSGGRKTKAEVLADIQRAERLDRQRLRSELNPEDITQGVNHFYGKNCCLQCAANTYRDKLESNDLNGLKAALKDKDIPTYSYEDTPNGLNFIQYAIVLQREEFAETLEEHNKTANISLYPVVPSKYTVYDGGNTGRNRGLGEYQNRQFRYKKKENEKII</sequence>
<organism evidence="2 3">
    <name type="scientific">Helicostylum pulchrum</name>
    <dbReference type="NCBI Taxonomy" id="562976"/>
    <lineage>
        <taxon>Eukaryota</taxon>
        <taxon>Fungi</taxon>
        <taxon>Fungi incertae sedis</taxon>
        <taxon>Mucoromycota</taxon>
        <taxon>Mucoromycotina</taxon>
        <taxon>Mucoromycetes</taxon>
        <taxon>Mucorales</taxon>
        <taxon>Mucorineae</taxon>
        <taxon>Mucoraceae</taxon>
        <taxon>Helicostylum</taxon>
    </lineage>
</organism>
<reference evidence="2 3" key="1">
    <citation type="submission" date="2024-04" db="EMBL/GenBank/DDBJ databases">
        <title>genome sequences of Mucor flavus KT1a and Helicostylum pulchrum KT1b strains isolation_sourced from the surface of a dry-aged beef.</title>
        <authorList>
            <person name="Toyotome T."/>
            <person name="Hosono M."/>
            <person name="Torimaru M."/>
            <person name="Fukuda K."/>
            <person name="Mikami N."/>
        </authorList>
    </citation>
    <scope>NUCLEOTIDE SEQUENCE [LARGE SCALE GENOMIC DNA]</scope>
    <source>
        <strain evidence="2 3">KT1b</strain>
    </source>
</reference>
<evidence type="ECO:0000313" key="2">
    <source>
        <dbReference type="EMBL" id="GAA5797265.1"/>
    </source>
</evidence>
<feature type="compositionally biased region" description="Polar residues" evidence="1">
    <location>
        <begin position="41"/>
        <end position="55"/>
    </location>
</feature>